<dbReference type="Pfam" id="PF03140">
    <property type="entry name" value="DUF247"/>
    <property type="match status" value="1"/>
</dbReference>
<proteinExistence type="predicted"/>
<dbReference type="EMBL" id="JAQIZT010000003">
    <property type="protein sequence ID" value="KAJ7005161.1"/>
    <property type="molecule type" value="Genomic_DNA"/>
</dbReference>
<reference evidence="1" key="1">
    <citation type="journal article" date="2023" name="Mol. Ecol. Resour.">
        <title>Chromosome-level genome assembly of a triploid poplar Populus alba 'Berolinensis'.</title>
        <authorList>
            <person name="Chen S."/>
            <person name="Yu Y."/>
            <person name="Wang X."/>
            <person name="Wang S."/>
            <person name="Zhang T."/>
            <person name="Zhou Y."/>
            <person name="He R."/>
            <person name="Meng N."/>
            <person name="Wang Y."/>
            <person name="Liu W."/>
            <person name="Liu Z."/>
            <person name="Liu J."/>
            <person name="Guo Q."/>
            <person name="Huang H."/>
            <person name="Sederoff R.R."/>
            <person name="Wang G."/>
            <person name="Qu G."/>
            <person name="Chen S."/>
        </authorList>
    </citation>
    <scope>NUCLEOTIDE SEQUENCE</scope>
    <source>
        <strain evidence="1">SC-2020</strain>
    </source>
</reference>
<dbReference type="Proteomes" id="UP001164929">
    <property type="component" value="Chromosome 3"/>
</dbReference>
<protein>
    <submittedName>
        <fullName evidence="1">Uncharacterized protein</fullName>
    </submittedName>
</protein>
<comment type="caution">
    <text evidence="1">The sequence shown here is derived from an EMBL/GenBank/DDBJ whole genome shotgun (WGS) entry which is preliminary data.</text>
</comment>
<keyword evidence="2" id="KW-1185">Reference proteome</keyword>
<dbReference type="PANTHER" id="PTHR31170">
    <property type="entry name" value="BNAC04G53230D PROTEIN"/>
    <property type="match status" value="1"/>
</dbReference>
<dbReference type="InterPro" id="IPR004158">
    <property type="entry name" value="DUF247_pln"/>
</dbReference>
<dbReference type="AlphaFoldDB" id="A0AAD6RA83"/>
<evidence type="ECO:0000313" key="1">
    <source>
        <dbReference type="EMBL" id="KAJ7005161.1"/>
    </source>
</evidence>
<sequence>MEDVQPVQACMEDVQPVQACMEYEQPVQGCMEYEQPMEYVPLQAIGEQKNMHPQQFPKQSKKIMDQSHEVSLDINELANSLTEWLKIEKAPSPECCIYRVPERSRKLHRKAFTPRVVSIGPFHHGKENLKAMEDQKKTYLQQFLEEYKLSVENLFNIIKENETKLRDCYAEAIDLTSNEFATMIVLDAVFIIMVLLKLKYRRLVFRNGRSDRIFYRPFMLHNVVFDMLLLENQLPFFILEKLFELSSVAANPDNCTLIELTFGLLKVSWSGWVKEDSWKTINCCGFLRCQWAGWVKEDSWKAIDISGVLHFVDFLRKCQQPPALCPRPEETAFSRAPTATELHQYGVKFRNPERSLLFGIRFRKGILEIPQLQIDEGTESLLRNLLAFEEYHHRIEDTFVNDYISFIGCLVRAPNDVEVLSRKWKSKNMLNSYEVVSNLLDSHDHDNIVVTTNSFLWGVCEDLNLHCRRRRDSKLMALKAALKQMFVNNP</sequence>
<name>A0AAD6RA83_9ROSI</name>
<accession>A0AAD6RA83</accession>
<gene>
    <name evidence="1" type="ORF">NC653_009851</name>
</gene>
<evidence type="ECO:0000313" key="2">
    <source>
        <dbReference type="Proteomes" id="UP001164929"/>
    </source>
</evidence>
<organism evidence="1 2">
    <name type="scientific">Populus alba x Populus x berolinensis</name>
    <dbReference type="NCBI Taxonomy" id="444605"/>
    <lineage>
        <taxon>Eukaryota</taxon>
        <taxon>Viridiplantae</taxon>
        <taxon>Streptophyta</taxon>
        <taxon>Embryophyta</taxon>
        <taxon>Tracheophyta</taxon>
        <taxon>Spermatophyta</taxon>
        <taxon>Magnoliopsida</taxon>
        <taxon>eudicotyledons</taxon>
        <taxon>Gunneridae</taxon>
        <taxon>Pentapetalae</taxon>
        <taxon>rosids</taxon>
        <taxon>fabids</taxon>
        <taxon>Malpighiales</taxon>
        <taxon>Salicaceae</taxon>
        <taxon>Saliceae</taxon>
        <taxon>Populus</taxon>
    </lineage>
</organism>
<dbReference type="PANTHER" id="PTHR31170:SF17">
    <property type="match status" value="1"/>
</dbReference>